<dbReference type="InterPro" id="IPR000563">
    <property type="entry name" value="Flag_FliH"/>
</dbReference>
<dbReference type="RefSeq" id="WP_181736521.1">
    <property type="nucleotide sequence ID" value="NZ_JACEMT010000031.1"/>
</dbReference>
<proteinExistence type="inferred from homology"/>
<evidence type="ECO:0000256" key="4">
    <source>
        <dbReference type="ARBA" id="ARBA00016507"/>
    </source>
</evidence>
<dbReference type="PRINTS" id="PR01003">
    <property type="entry name" value="FLGFLIH"/>
</dbReference>
<dbReference type="InterPro" id="IPR051472">
    <property type="entry name" value="T3SS_Stator/FliH"/>
</dbReference>
<sequence length="249" mass="27103">MKGDPPARIRAADAGPVERWLPPDVGGTAPVVQALARKPSLPLDELDIAVVEEEVFAEKLTLSQWEELCETARQEGYAEGLKQGQEEGQRQGHEQGLQQGLEAGQAEIDARTRRLEELLTQLQQPLELQRESLESTLIQLVIALAEAAVKAELSLNIEHLHASVHEALAQLPDGCGEIVLSVHPDQQQALAPLVDDLNLSLVADETLSMGSCRVDSGSCSVDYQTEQRFRQVAEQLLARLIQTPDASAS</sequence>
<comment type="subcellular location">
    <subcellularLocation>
        <location evidence="2">Cytoplasm</location>
    </subcellularLocation>
</comment>
<dbReference type="AlphaFoldDB" id="A0A7W2AAJ0"/>
<dbReference type="Proteomes" id="UP000538931">
    <property type="component" value="Unassembled WGS sequence"/>
</dbReference>
<keyword evidence="11" id="KW-0966">Cell projection</keyword>
<keyword evidence="5" id="KW-0813">Transport</keyword>
<dbReference type="GO" id="GO:0005829">
    <property type="term" value="C:cytosol"/>
    <property type="evidence" value="ECO:0007669"/>
    <property type="project" value="TreeGrafter"/>
</dbReference>
<keyword evidence="9" id="KW-1006">Bacterial flagellum protein export</keyword>
<dbReference type="GO" id="GO:0015031">
    <property type="term" value="P:protein transport"/>
    <property type="evidence" value="ECO:0007669"/>
    <property type="project" value="UniProtKB-KW"/>
</dbReference>
<feature type="domain" description="Flagellar assembly protein FliH/Type III secretion system HrpE" evidence="10">
    <location>
        <begin position="112"/>
        <end position="232"/>
    </location>
</feature>
<organism evidence="11 12">
    <name type="scientific">Marinobacterium marinum</name>
    <dbReference type="NCBI Taxonomy" id="2756129"/>
    <lineage>
        <taxon>Bacteria</taxon>
        <taxon>Pseudomonadati</taxon>
        <taxon>Pseudomonadota</taxon>
        <taxon>Gammaproteobacteria</taxon>
        <taxon>Oceanospirillales</taxon>
        <taxon>Oceanospirillaceae</taxon>
        <taxon>Marinobacterium</taxon>
    </lineage>
</organism>
<dbReference type="PANTHER" id="PTHR34982:SF1">
    <property type="entry name" value="FLAGELLAR ASSEMBLY PROTEIN FLIH"/>
    <property type="match status" value="1"/>
</dbReference>
<dbReference type="Pfam" id="PF02108">
    <property type="entry name" value="FliH"/>
    <property type="match status" value="1"/>
</dbReference>
<gene>
    <name evidence="11" type="ORF">H1S06_01580</name>
</gene>
<keyword evidence="8" id="KW-0653">Protein transport</keyword>
<keyword evidence="11" id="KW-0282">Flagellum</keyword>
<evidence type="ECO:0000256" key="2">
    <source>
        <dbReference type="ARBA" id="ARBA00004496"/>
    </source>
</evidence>
<protein>
    <recommendedName>
        <fullName evidence="4">Flagellar assembly protein FliH</fullName>
    </recommendedName>
</protein>
<reference evidence="11 12" key="1">
    <citation type="submission" date="2020-07" db="EMBL/GenBank/DDBJ databases">
        <title>Bacterium isolated from marien macroalgae.</title>
        <authorList>
            <person name="Zhu K."/>
            <person name="Lu D."/>
            <person name="Du Z."/>
        </authorList>
    </citation>
    <scope>NUCLEOTIDE SEQUENCE [LARGE SCALE GENOMIC DNA]</scope>
    <source>
        <strain evidence="11 12">3-1745</strain>
    </source>
</reference>
<evidence type="ECO:0000256" key="7">
    <source>
        <dbReference type="ARBA" id="ARBA00022795"/>
    </source>
</evidence>
<evidence type="ECO:0000256" key="9">
    <source>
        <dbReference type="ARBA" id="ARBA00023225"/>
    </source>
</evidence>
<evidence type="ECO:0000256" key="6">
    <source>
        <dbReference type="ARBA" id="ARBA00022490"/>
    </source>
</evidence>
<dbReference type="GO" id="GO:0009288">
    <property type="term" value="C:bacterial-type flagellum"/>
    <property type="evidence" value="ECO:0007669"/>
    <property type="project" value="InterPro"/>
</dbReference>
<keyword evidence="11" id="KW-0969">Cilium</keyword>
<dbReference type="GO" id="GO:0003774">
    <property type="term" value="F:cytoskeletal motor activity"/>
    <property type="evidence" value="ECO:0007669"/>
    <property type="project" value="InterPro"/>
</dbReference>
<keyword evidence="7" id="KW-1005">Bacterial flagellum biogenesis</keyword>
<dbReference type="GO" id="GO:0044781">
    <property type="term" value="P:bacterial-type flagellum organization"/>
    <property type="evidence" value="ECO:0007669"/>
    <property type="project" value="UniProtKB-KW"/>
</dbReference>
<dbReference type="EMBL" id="JACEMT010000031">
    <property type="protein sequence ID" value="MBA4501060.1"/>
    <property type="molecule type" value="Genomic_DNA"/>
</dbReference>
<evidence type="ECO:0000256" key="5">
    <source>
        <dbReference type="ARBA" id="ARBA00022448"/>
    </source>
</evidence>
<dbReference type="PANTHER" id="PTHR34982">
    <property type="entry name" value="YOP PROTEINS TRANSLOCATION PROTEIN L"/>
    <property type="match status" value="1"/>
</dbReference>
<comment type="similarity">
    <text evidence="3">Belongs to the FliH family.</text>
</comment>
<accession>A0A7W2AAJ0</accession>
<keyword evidence="6" id="KW-0963">Cytoplasm</keyword>
<evidence type="ECO:0000259" key="10">
    <source>
        <dbReference type="Pfam" id="PF02108"/>
    </source>
</evidence>
<comment type="function">
    <text evidence="1">Needed for flagellar regrowth and assembly.</text>
</comment>
<evidence type="ECO:0000313" key="11">
    <source>
        <dbReference type="EMBL" id="MBA4501060.1"/>
    </source>
</evidence>
<evidence type="ECO:0000313" key="12">
    <source>
        <dbReference type="Proteomes" id="UP000538931"/>
    </source>
</evidence>
<evidence type="ECO:0000256" key="1">
    <source>
        <dbReference type="ARBA" id="ARBA00003041"/>
    </source>
</evidence>
<comment type="caution">
    <text evidence="11">The sequence shown here is derived from an EMBL/GenBank/DDBJ whole genome shotgun (WGS) entry which is preliminary data.</text>
</comment>
<evidence type="ECO:0000256" key="8">
    <source>
        <dbReference type="ARBA" id="ARBA00022927"/>
    </source>
</evidence>
<name>A0A7W2AAJ0_9GAMM</name>
<dbReference type="GO" id="GO:0071973">
    <property type="term" value="P:bacterial-type flagellum-dependent cell motility"/>
    <property type="evidence" value="ECO:0007669"/>
    <property type="project" value="InterPro"/>
</dbReference>
<keyword evidence="12" id="KW-1185">Reference proteome</keyword>
<evidence type="ECO:0000256" key="3">
    <source>
        <dbReference type="ARBA" id="ARBA00006602"/>
    </source>
</evidence>
<dbReference type="InterPro" id="IPR018035">
    <property type="entry name" value="Flagellar_FliH/T3SS_HrpE"/>
</dbReference>